<keyword evidence="3" id="KW-0808">Transferase</keyword>
<dbReference type="EMBL" id="QKWP01000868">
    <property type="protein sequence ID" value="RIB14059.1"/>
    <property type="molecule type" value="Genomic_DNA"/>
</dbReference>
<dbReference type="AlphaFoldDB" id="A0A397UZ75"/>
<dbReference type="InterPro" id="IPR051681">
    <property type="entry name" value="Ser/Thr_Kinases-Pseudokinases"/>
</dbReference>
<gene>
    <name evidence="3" type="ORF">C2G38_1684857</name>
</gene>
<feature type="domain" description="Protein kinase" evidence="2">
    <location>
        <begin position="1"/>
        <end position="189"/>
    </location>
</feature>
<feature type="domain" description="Protein kinase" evidence="2">
    <location>
        <begin position="228"/>
        <end position="493"/>
    </location>
</feature>
<accession>A0A397UZ75</accession>
<evidence type="ECO:0000313" key="4">
    <source>
        <dbReference type="Proteomes" id="UP000266673"/>
    </source>
</evidence>
<dbReference type="Gene3D" id="1.10.510.10">
    <property type="entry name" value="Transferase(Phosphotransferase) domain 1"/>
    <property type="match status" value="2"/>
</dbReference>
<evidence type="ECO:0000256" key="1">
    <source>
        <dbReference type="SAM" id="Coils"/>
    </source>
</evidence>
<keyword evidence="3" id="KW-0418">Kinase</keyword>
<evidence type="ECO:0000259" key="2">
    <source>
        <dbReference type="PROSITE" id="PS50011"/>
    </source>
</evidence>
<dbReference type="Proteomes" id="UP000266673">
    <property type="component" value="Unassembled WGS sequence"/>
</dbReference>
<dbReference type="InterPro" id="IPR001245">
    <property type="entry name" value="Ser-Thr/Tyr_kinase_cat_dom"/>
</dbReference>
<protein>
    <submittedName>
        <fullName evidence="3">Kinase-like domain-containing protein</fullName>
    </submittedName>
</protein>
<dbReference type="Pfam" id="PF07714">
    <property type="entry name" value="PK_Tyr_Ser-Thr"/>
    <property type="match status" value="2"/>
</dbReference>
<dbReference type="InterPro" id="IPR011009">
    <property type="entry name" value="Kinase-like_dom_sf"/>
</dbReference>
<organism evidence="3 4">
    <name type="scientific">Gigaspora rosea</name>
    <dbReference type="NCBI Taxonomy" id="44941"/>
    <lineage>
        <taxon>Eukaryota</taxon>
        <taxon>Fungi</taxon>
        <taxon>Fungi incertae sedis</taxon>
        <taxon>Mucoromycota</taxon>
        <taxon>Glomeromycotina</taxon>
        <taxon>Glomeromycetes</taxon>
        <taxon>Diversisporales</taxon>
        <taxon>Gigasporaceae</taxon>
        <taxon>Gigaspora</taxon>
    </lineage>
</organism>
<dbReference type="OrthoDB" id="944696at2759"/>
<dbReference type="PANTHER" id="PTHR44329">
    <property type="entry name" value="SERINE/THREONINE-PROTEIN KINASE TNNI3K-RELATED"/>
    <property type="match status" value="1"/>
</dbReference>
<dbReference type="GO" id="GO:0004674">
    <property type="term" value="F:protein serine/threonine kinase activity"/>
    <property type="evidence" value="ECO:0007669"/>
    <property type="project" value="TreeGrafter"/>
</dbReference>
<dbReference type="GO" id="GO:0005524">
    <property type="term" value="F:ATP binding"/>
    <property type="evidence" value="ECO:0007669"/>
    <property type="project" value="InterPro"/>
</dbReference>
<dbReference type="InterPro" id="IPR000719">
    <property type="entry name" value="Prot_kinase_dom"/>
</dbReference>
<comment type="caution">
    <text evidence="3">The sequence shown here is derived from an EMBL/GenBank/DDBJ whole genome shotgun (WGS) entry which is preliminary data.</text>
</comment>
<dbReference type="STRING" id="44941.A0A397UZ75"/>
<keyword evidence="4" id="KW-1185">Reference proteome</keyword>
<dbReference type="SUPFAM" id="SSF56112">
    <property type="entry name" value="Protein kinase-like (PK-like)"/>
    <property type="match status" value="2"/>
</dbReference>
<dbReference type="PROSITE" id="PS50011">
    <property type="entry name" value="PROTEIN_KINASE_DOM"/>
    <property type="match status" value="2"/>
</dbReference>
<sequence length="493" mass="56194">MVFQYANNGSLSKFLMENFRNLTWQTKLKILLDISLNLYEIHLAGYIHNDLHSGNILLDQRIGENMQSYISDLGLSKKLDEMMSSGEVYGVMPYIAPELMLGDRSTQASDIYSFGIIMTEMSTGKRPFAGNAFNSKLALKICSGLRPEFSVDAPDCYIELARQCTDSNPKKRPNALNIWNVLGQWNESIKGTKVDEIKKQFLNADKISNELPISLPKHPDTMYTSKLINTQPIIGLNTKNLLKEITSEMSLKEFVIEGFDYLKDSALQFVAIEGSKYTLKCLNDNLEKIKNEIKIIMKLNHPNIIKLYGVSNLQDTNFLVLQFVNGGDLRKYLQSKLSEGIFKIKFSEIYKFARQISKGLQYLHEKGIIHRDLHSKNILINDNKILITGFNMSMQTDEDTSETSIVPVMPAYSEPQCILQNTKKYNEKSDIYSLGVIFWELTSGAHPFRNLSDVEIILKITKDEREDVIPGTPPSYSDLYKNVCQLIRINVHH</sequence>
<proteinExistence type="predicted"/>
<reference evidence="3 4" key="1">
    <citation type="submission" date="2018-06" db="EMBL/GenBank/DDBJ databases">
        <title>Comparative genomics reveals the genomic features of Rhizophagus irregularis, R. cerebriforme, R. diaphanum and Gigaspora rosea, and their symbiotic lifestyle signature.</title>
        <authorList>
            <person name="Morin E."/>
            <person name="San Clemente H."/>
            <person name="Chen E.C.H."/>
            <person name="De La Providencia I."/>
            <person name="Hainaut M."/>
            <person name="Kuo A."/>
            <person name="Kohler A."/>
            <person name="Murat C."/>
            <person name="Tang N."/>
            <person name="Roy S."/>
            <person name="Loubradou J."/>
            <person name="Henrissat B."/>
            <person name="Grigoriev I.V."/>
            <person name="Corradi N."/>
            <person name="Roux C."/>
            <person name="Martin F.M."/>
        </authorList>
    </citation>
    <scope>NUCLEOTIDE SEQUENCE [LARGE SCALE GENOMIC DNA]</scope>
    <source>
        <strain evidence="3 4">DAOM 194757</strain>
    </source>
</reference>
<feature type="coiled-coil region" evidence="1">
    <location>
        <begin position="272"/>
        <end position="299"/>
    </location>
</feature>
<evidence type="ECO:0000313" key="3">
    <source>
        <dbReference type="EMBL" id="RIB14059.1"/>
    </source>
</evidence>
<name>A0A397UZ75_9GLOM</name>
<keyword evidence="1" id="KW-0175">Coiled coil</keyword>